<dbReference type="Pfam" id="PF09167">
    <property type="entry name" value="DUF1942"/>
    <property type="match status" value="1"/>
</dbReference>
<reference evidence="4 6" key="1">
    <citation type="submission" date="2016-01" db="EMBL/GenBank/DDBJ databases">
        <title>The new phylogeny of the genus Mycobacterium.</title>
        <authorList>
            <person name="Tarcisio F."/>
            <person name="Conor M."/>
            <person name="Antonella G."/>
            <person name="Elisabetta G."/>
            <person name="Giulia F.S."/>
            <person name="Sara T."/>
            <person name="Anna F."/>
            <person name="Clotilde B."/>
            <person name="Roberto B."/>
            <person name="Veronica D.S."/>
            <person name="Fabio R."/>
            <person name="Monica P."/>
            <person name="Olivier J."/>
            <person name="Enrico T."/>
            <person name="Nicola S."/>
        </authorList>
    </citation>
    <scope>NUCLEOTIDE SEQUENCE [LARGE SCALE GENOMIC DNA]</scope>
    <source>
        <strain evidence="4 6">DSM 44243</strain>
    </source>
</reference>
<sequence length="165" mass="16948">MNFTSTTVKTGIGAAAIAAAGVLGMGTAAAAPPTVQSLGTSEALFDGPLVTNYTVSNLQPSNATIPGYIPQGKLYQADVTVRSDSGTITPLISDFNARAADGTTYRVIDTVPVPNGVPPAPLNQGQQVNGEMYFDVTGPPPNGVVYNDGTEDVLIWTTPSNVTHP</sequence>
<protein>
    <submittedName>
        <fullName evidence="5">DUF1942 domain-containing protein</fullName>
    </submittedName>
</protein>
<dbReference type="GO" id="GO:0005615">
    <property type="term" value="C:extracellular space"/>
    <property type="evidence" value="ECO:0007669"/>
    <property type="project" value="InterPro"/>
</dbReference>
<dbReference type="EMBL" id="PDKV01000011">
    <property type="protein sequence ID" value="PIB78976.1"/>
    <property type="molecule type" value="Genomic_DNA"/>
</dbReference>
<dbReference type="EMBL" id="LQOM01000035">
    <property type="protein sequence ID" value="ORV10368.1"/>
    <property type="molecule type" value="Genomic_DNA"/>
</dbReference>
<dbReference type="SUPFAM" id="SSF81982">
    <property type="entry name" value="Antigen MPT63/MPB63 (immunoprotective extracellular protein)"/>
    <property type="match status" value="1"/>
</dbReference>
<evidence type="ECO:0000256" key="1">
    <source>
        <dbReference type="ARBA" id="ARBA00022729"/>
    </source>
</evidence>
<comment type="caution">
    <text evidence="4">The sequence shown here is derived from an EMBL/GenBank/DDBJ whole genome shotgun (WGS) entry which is preliminary data.</text>
</comment>
<dbReference type="RefSeq" id="WP_062541435.1">
    <property type="nucleotide sequence ID" value="NZ_BBUN01000423.1"/>
</dbReference>
<dbReference type="AlphaFoldDB" id="A0A1X1RNL8"/>
<dbReference type="InterPro" id="IPR029050">
    <property type="entry name" value="Immunoprotect_excell_Ig-like"/>
</dbReference>
<feature type="signal peptide" evidence="2">
    <location>
        <begin position="1"/>
        <end position="30"/>
    </location>
</feature>
<dbReference type="Proteomes" id="UP000230971">
    <property type="component" value="Unassembled WGS sequence"/>
</dbReference>
<accession>A0A1X1RNL8</accession>
<feature type="chain" id="PRO_5014277403" evidence="2">
    <location>
        <begin position="31"/>
        <end position="165"/>
    </location>
</feature>
<dbReference type="OrthoDB" id="4762478at2"/>
<reference evidence="5 7" key="2">
    <citation type="journal article" date="2017" name="Infect. Genet. Evol.">
        <title>The new phylogeny of the genus Mycobacterium: The old and the news.</title>
        <authorList>
            <person name="Tortoli E."/>
            <person name="Fedrizzi T."/>
            <person name="Meehan C.J."/>
            <person name="Trovato A."/>
            <person name="Grottola A."/>
            <person name="Giacobazzi E."/>
            <person name="Serpini G.F."/>
            <person name="Tagliazucchi S."/>
            <person name="Fabio A."/>
            <person name="Bettua C."/>
            <person name="Bertorelli R."/>
            <person name="Frascaro F."/>
            <person name="De Sanctis V."/>
            <person name="Pecorari M."/>
            <person name="Jousson O."/>
            <person name="Segata N."/>
            <person name="Cirillo D.M."/>
        </authorList>
    </citation>
    <scope>NUCLEOTIDE SEQUENCE [LARGE SCALE GENOMIC DNA]</scope>
    <source>
        <strain evidence="5 7">NCTC 12882</strain>
    </source>
</reference>
<gene>
    <name evidence="4" type="ORF">AWB95_15915</name>
    <name evidence="5" type="ORF">CQY23_11155</name>
</gene>
<evidence type="ECO:0000313" key="6">
    <source>
        <dbReference type="Proteomes" id="UP000193907"/>
    </source>
</evidence>
<evidence type="ECO:0000259" key="3">
    <source>
        <dbReference type="Pfam" id="PF09167"/>
    </source>
</evidence>
<name>A0A1X1RNL8_MYCCE</name>
<evidence type="ECO:0000313" key="5">
    <source>
        <dbReference type="EMBL" id="PIB78976.1"/>
    </source>
</evidence>
<dbReference type="Proteomes" id="UP000193907">
    <property type="component" value="Unassembled WGS sequence"/>
</dbReference>
<dbReference type="InterPro" id="IPR015250">
    <property type="entry name" value="MPT63-like"/>
</dbReference>
<dbReference type="Gene3D" id="2.60.40.1240">
    <property type="match status" value="1"/>
</dbReference>
<organism evidence="4 6">
    <name type="scientific">Mycobacterium celatum</name>
    <dbReference type="NCBI Taxonomy" id="28045"/>
    <lineage>
        <taxon>Bacteria</taxon>
        <taxon>Bacillati</taxon>
        <taxon>Actinomycetota</taxon>
        <taxon>Actinomycetes</taxon>
        <taxon>Mycobacteriales</taxon>
        <taxon>Mycobacteriaceae</taxon>
        <taxon>Mycobacterium</taxon>
    </lineage>
</organism>
<keyword evidence="6" id="KW-1185">Reference proteome</keyword>
<evidence type="ECO:0000313" key="4">
    <source>
        <dbReference type="EMBL" id="ORV10368.1"/>
    </source>
</evidence>
<evidence type="ECO:0000256" key="2">
    <source>
        <dbReference type="SAM" id="SignalP"/>
    </source>
</evidence>
<evidence type="ECO:0000313" key="7">
    <source>
        <dbReference type="Proteomes" id="UP000230971"/>
    </source>
</evidence>
<keyword evidence="1 2" id="KW-0732">Signal</keyword>
<feature type="domain" description="MPT63-like" evidence="3">
    <location>
        <begin position="33"/>
        <end position="156"/>
    </location>
</feature>
<proteinExistence type="predicted"/>